<feature type="compositionally biased region" description="Pro residues" evidence="1">
    <location>
        <begin position="76"/>
        <end position="86"/>
    </location>
</feature>
<keyword evidence="3" id="KW-1185">Reference proteome</keyword>
<evidence type="ECO:0000256" key="1">
    <source>
        <dbReference type="SAM" id="MobiDB-lite"/>
    </source>
</evidence>
<evidence type="ECO:0000313" key="3">
    <source>
        <dbReference type="Proteomes" id="UP000198683"/>
    </source>
</evidence>
<dbReference type="AlphaFoldDB" id="A0A1G9BBL6"/>
<name>A0A1G9BBL6_9ACTN</name>
<dbReference type="Proteomes" id="UP000198683">
    <property type="component" value="Unassembled WGS sequence"/>
</dbReference>
<feature type="compositionally biased region" description="Pro residues" evidence="1">
    <location>
        <begin position="93"/>
        <end position="112"/>
    </location>
</feature>
<organism evidence="2 3">
    <name type="scientific">Nonomuraea maritima</name>
    <dbReference type="NCBI Taxonomy" id="683260"/>
    <lineage>
        <taxon>Bacteria</taxon>
        <taxon>Bacillati</taxon>
        <taxon>Actinomycetota</taxon>
        <taxon>Actinomycetes</taxon>
        <taxon>Streptosporangiales</taxon>
        <taxon>Streptosporangiaceae</taxon>
        <taxon>Nonomuraea</taxon>
    </lineage>
</organism>
<protein>
    <submittedName>
        <fullName evidence="2">Uncharacterized protein</fullName>
    </submittedName>
</protein>
<dbReference type="STRING" id="683260.SAMN05421874_107104"/>
<accession>A0A1G9BBL6</accession>
<proteinExistence type="predicted"/>
<feature type="region of interest" description="Disordered" evidence="1">
    <location>
        <begin position="65"/>
        <end position="112"/>
    </location>
</feature>
<sequence length="112" mass="11626">MVSGFAVLGYAVLWHMDDATGWQCRAEKVGKETVQICDTEDGVDTPILLGMGGLALEIASVSVAAGARRRDAHSPPTTPAPVPPTPFAAGQPPQAPAAQPGPWPPQPHPGQR</sequence>
<reference evidence="2 3" key="1">
    <citation type="submission" date="2016-10" db="EMBL/GenBank/DDBJ databases">
        <authorList>
            <person name="de Groot N.N."/>
        </authorList>
    </citation>
    <scope>NUCLEOTIDE SEQUENCE [LARGE SCALE GENOMIC DNA]</scope>
    <source>
        <strain evidence="2 3">CGMCC 4.5681</strain>
    </source>
</reference>
<dbReference type="EMBL" id="FNFB01000007">
    <property type="protein sequence ID" value="SDK36946.1"/>
    <property type="molecule type" value="Genomic_DNA"/>
</dbReference>
<evidence type="ECO:0000313" key="2">
    <source>
        <dbReference type="EMBL" id="SDK36946.1"/>
    </source>
</evidence>
<gene>
    <name evidence="2" type="ORF">SAMN05421874_107104</name>
</gene>